<feature type="transmembrane region" description="Helical" evidence="6">
    <location>
        <begin position="12"/>
        <end position="33"/>
    </location>
</feature>
<sequence length="262" mass="28880">MSCTFGCIKCLLFVVNFIVWLAGAGLLGIGAWARVDQGKFDILLGSEFSVYAAYILIGVGIFLFIVGFTGCCGAIRESKCLLGLYFTLVFFTLSVEVAACAFAYIFRHTAQDIIKKKIDSAMVIKYGYPEYRLVTVAIDHLQTKMKCCGISNYTDWIGSAYYTDPAMSLKRGNTTVPHSCCKKGVTAECNQGYPVIDDVSLINVEGCYTTFVNWIKNNLLLLGGVALGVALVQILAMIFSCCLCRRTKDKEDSYDVTEAERF</sequence>
<proteinExistence type="inferred from homology"/>
<dbReference type="PANTHER" id="PTHR19282">
    <property type="entry name" value="TETRASPANIN"/>
    <property type="match status" value="1"/>
</dbReference>
<dbReference type="OrthoDB" id="10033535at2759"/>
<name>A0A8J1XVZ4_OWEFU</name>
<evidence type="ECO:0000313" key="7">
    <source>
        <dbReference type="EMBL" id="CAH1786586.1"/>
    </source>
</evidence>
<dbReference type="AlphaFoldDB" id="A0A8J1XVZ4"/>
<evidence type="ECO:0000256" key="5">
    <source>
        <dbReference type="ARBA" id="ARBA00023136"/>
    </source>
</evidence>
<comment type="similarity">
    <text evidence="2 6">Belongs to the tetraspanin (TM4SF) family.</text>
</comment>
<keyword evidence="4 6" id="KW-1133">Transmembrane helix</keyword>
<keyword evidence="8" id="KW-1185">Reference proteome</keyword>
<evidence type="ECO:0000256" key="1">
    <source>
        <dbReference type="ARBA" id="ARBA00004141"/>
    </source>
</evidence>
<dbReference type="PRINTS" id="PR00259">
    <property type="entry name" value="TMFOUR"/>
</dbReference>
<dbReference type="SUPFAM" id="SSF48652">
    <property type="entry name" value="Tetraspanin"/>
    <property type="match status" value="1"/>
</dbReference>
<dbReference type="PIRSF" id="PIRSF002419">
    <property type="entry name" value="Tetraspanin"/>
    <property type="match status" value="1"/>
</dbReference>
<organism evidence="7 8">
    <name type="scientific">Owenia fusiformis</name>
    <name type="common">Polychaete worm</name>
    <dbReference type="NCBI Taxonomy" id="6347"/>
    <lineage>
        <taxon>Eukaryota</taxon>
        <taxon>Metazoa</taxon>
        <taxon>Spiralia</taxon>
        <taxon>Lophotrochozoa</taxon>
        <taxon>Annelida</taxon>
        <taxon>Polychaeta</taxon>
        <taxon>Sedentaria</taxon>
        <taxon>Canalipalpata</taxon>
        <taxon>Sabellida</taxon>
        <taxon>Oweniida</taxon>
        <taxon>Oweniidae</taxon>
        <taxon>Owenia</taxon>
    </lineage>
</organism>
<gene>
    <name evidence="7" type="ORF">OFUS_LOCUS12453</name>
</gene>
<dbReference type="EMBL" id="CAIIXF020000006">
    <property type="protein sequence ID" value="CAH1786586.1"/>
    <property type="molecule type" value="Genomic_DNA"/>
</dbReference>
<comment type="caution">
    <text evidence="7">The sequence shown here is derived from an EMBL/GenBank/DDBJ whole genome shotgun (WGS) entry which is preliminary data.</text>
</comment>
<comment type="subcellular location">
    <subcellularLocation>
        <location evidence="1 6">Membrane</location>
        <topology evidence="1 6">Multi-pass membrane protein</topology>
    </subcellularLocation>
</comment>
<evidence type="ECO:0000256" key="2">
    <source>
        <dbReference type="ARBA" id="ARBA00006840"/>
    </source>
</evidence>
<evidence type="ECO:0000313" key="8">
    <source>
        <dbReference type="Proteomes" id="UP000749559"/>
    </source>
</evidence>
<reference evidence="7" key="1">
    <citation type="submission" date="2022-03" db="EMBL/GenBank/DDBJ databases">
        <authorList>
            <person name="Martin C."/>
        </authorList>
    </citation>
    <scope>NUCLEOTIDE SEQUENCE</scope>
</reference>
<dbReference type="InterPro" id="IPR000301">
    <property type="entry name" value="Tetraspanin_animals"/>
</dbReference>
<dbReference type="GO" id="GO:0005886">
    <property type="term" value="C:plasma membrane"/>
    <property type="evidence" value="ECO:0007669"/>
    <property type="project" value="TreeGrafter"/>
</dbReference>
<accession>A0A8J1XVZ4</accession>
<dbReference type="Proteomes" id="UP000749559">
    <property type="component" value="Unassembled WGS sequence"/>
</dbReference>
<protein>
    <recommendedName>
        <fullName evidence="6">Tetraspanin</fullName>
    </recommendedName>
</protein>
<dbReference type="PANTHER" id="PTHR19282:SF544">
    <property type="entry name" value="TETRASPANIN"/>
    <property type="match status" value="1"/>
</dbReference>
<dbReference type="InterPro" id="IPR008952">
    <property type="entry name" value="Tetraspanin_EC2_sf"/>
</dbReference>
<evidence type="ECO:0000256" key="4">
    <source>
        <dbReference type="ARBA" id="ARBA00022989"/>
    </source>
</evidence>
<keyword evidence="3 6" id="KW-0812">Transmembrane</keyword>
<dbReference type="Gene3D" id="1.10.1450.10">
    <property type="entry name" value="Tetraspanin"/>
    <property type="match status" value="1"/>
</dbReference>
<feature type="transmembrane region" description="Helical" evidence="6">
    <location>
        <begin position="82"/>
        <end position="106"/>
    </location>
</feature>
<keyword evidence="5 6" id="KW-0472">Membrane</keyword>
<feature type="transmembrane region" description="Helical" evidence="6">
    <location>
        <begin position="53"/>
        <end position="75"/>
    </location>
</feature>
<evidence type="ECO:0000256" key="3">
    <source>
        <dbReference type="ARBA" id="ARBA00022692"/>
    </source>
</evidence>
<evidence type="ECO:0000256" key="6">
    <source>
        <dbReference type="RuleBase" id="RU361218"/>
    </source>
</evidence>
<dbReference type="Pfam" id="PF00335">
    <property type="entry name" value="Tetraspanin"/>
    <property type="match status" value="1"/>
</dbReference>
<dbReference type="InterPro" id="IPR018499">
    <property type="entry name" value="Tetraspanin/Peripherin"/>
</dbReference>
<feature type="transmembrane region" description="Helical" evidence="6">
    <location>
        <begin position="219"/>
        <end position="244"/>
    </location>
</feature>